<evidence type="ECO:0000313" key="5">
    <source>
        <dbReference type="Proteomes" id="UP000318693"/>
    </source>
</evidence>
<dbReference type="Pfam" id="PF08220">
    <property type="entry name" value="HTH_DeoR"/>
    <property type="match status" value="1"/>
</dbReference>
<comment type="caution">
    <text evidence="4">The sequence shown here is derived from an EMBL/GenBank/DDBJ whole genome shotgun (WGS) entry which is preliminary data.</text>
</comment>
<gene>
    <name evidence="4" type="ORF">FJ693_07650</name>
</gene>
<keyword evidence="1" id="KW-0805">Transcription regulation</keyword>
<evidence type="ECO:0000313" key="4">
    <source>
        <dbReference type="EMBL" id="TRW45877.1"/>
    </source>
</evidence>
<dbReference type="InterPro" id="IPR014036">
    <property type="entry name" value="DeoR-like_C"/>
</dbReference>
<dbReference type="InterPro" id="IPR036390">
    <property type="entry name" value="WH_DNA-bd_sf"/>
</dbReference>
<dbReference type="AlphaFoldDB" id="A0A552WT09"/>
<dbReference type="SUPFAM" id="SSF46785">
    <property type="entry name" value="Winged helix' DNA-binding domain"/>
    <property type="match status" value="1"/>
</dbReference>
<proteinExistence type="predicted"/>
<dbReference type="GO" id="GO:0003700">
    <property type="term" value="F:DNA-binding transcription factor activity"/>
    <property type="evidence" value="ECO:0007669"/>
    <property type="project" value="InterPro"/>
</dbReference>
<dbReference type="Proteomes" id="UP000318693">
    <property type="component" value="Unassembled WGS sequence"/>
</dbReference>
<dbReference type="InterPro" id="IPR036388">
    <property type="entry name" value="WH-like_DNA-bd_sf"/>
</dbReference>
<accession>A0A552WT09</accession>
<evidence type="ECO:0000256" key="1">
    <source>
        <dbReference type="ARBA" id="ARBA00023015"/>
    </source>
</evidence>
<dbReference type="InterPro" id="IPR001034">
    <property type="entry name" value="DeoR_HTH"/>
</dbReference>
<dbReference type="InterPro" id="IPR037171">
    <property type="entry name" value="NagB/RpiA_transferase-like"/>
</dbReference>
<dbReference type="EMBL" id="VJXR01000016">
    <property type="protein sequence ID" value="TRW45877.1"/>
    <property type="molecule type" value="Genomic_DNA"/>
</dbReference>
<dbReference type="PANTHER" id="PTHR30363:SF44">
    <property type="entry name" value="AGA OPERON TRANSCRIPTIONAL REPRESSOR-RELATED"/>
    <property type="match status" value="1"/>
</dbReference>
<dbReference type="Gene3D" id="1.10.10.10">
    <property type="entry name" value="Winged helix-like DNA-binding domain superfamily/Winged helix DNA-binding domain"/>
    <property type="match status" value="1"/>
</dbReference>
<dbReference type="SUPFAM" id="SSF100950">
    <property type="entry name" value="NagB/RpiA/CoA transferase-like"/>
    <property type="match status" value="1"/>
</dbReference>
<dbReference type="PROSITE" id="PS51000">
    <property type="entry name" value="HTH_DEOR_2"/>
    <property type="match status" value="1"/>
</dbReference>
<dbReference type="SMART" id="SM01134">
    <property type="entry name" value="DeoRC"/>
    <property type="match status" value="1"/>
</dbReference>
<feature type="domain" description="HTH deoR-type" evidence="3">
    <location>
        <begin position="1"/>
        <end position="55"/>
    </location>
</feature>
<dbReference type="InterPro" id="IPR050313">
    <property type="entry name" value="Carb_Metab_HTH_regulators"/>
</dbReference>
<evidence type="ECO:0000259" key="3">
    <source>
        <dbReference type="PROSITE" id="PS51000"/>
    </source>
</evidence>
<name>A0A552WT09_9MICO</name>
<dbReference type="SMART" id="SM00420">
    <property type="entry name" value="HTH_DEOR"/>
    <property type="match status" value="1"/>
</dbReference>
<reference evidence="4 5" key="1">
    <citation type="submission" date="2019-07" db="EMBL/GenBank/DDBJ databases">
        <title>Georgenia wutianyii sp. nov. and Georgenia *** sp. nov. isolated from plateau pika (Ochotona curzoniae) in the Qinghai-Tibet plateau of China.</title>
        <authorList>
            <person name="Tian Z."/>
        </authorList>
    </citation>
    <scope>NUCLEOTIDE SEQUENCE [LARGE SCALE GENOMIC DNA]</scope>
    <source>
        <strain evidence="4 5">Z446</strain>
    </source>
</reference>
<organism evidence="4 5">
    <name type="scientific">Georgenia yuyongxinii</name>
    <dbReference type="NCBI Taxonomy" id="2589797"/>
    <lineage>
        <taxon>Bacteria</taxon>
        <taxon>Bacillati</taxon>
        <taxon>Actinomycetota</taxon>
        <taxon>Actinomycetes</taxon>
        <taxon>Micrococcales</taxon>
        <taxon>Bogoriellaceae</taxon>
        <taxon>Georgenia</taxon>
    </lineage>
</organism>
<dbReference type="PRINTS" id="PR00037">
    <property type="entry name" value="HTHLACR"/>
</dbReference>
<keyword evidence="2" id="KW-0804">Transcription</keyword>
<dbReference type="Pfam" id="PF00455">
    <property type="entry name" value="DeoRC"/>
    <property type="match status" value="1"/>
</dbReference>
<evidence type="ECO:0000256" key="2">
    <source>
        <dbReference type="ARBA" id="ARBA00023163"/>
    </source>
</evidence>
<dbReference type="Gene3D" id="3.40.50.1360">
    <property type="match status" value="1"/>
</dbReference>
<keyword evidence="5" id="KW-1185">Reference proteome</keyword>
<dbReference type="RefSeq" id="WP_143417939.1">
    <property type="nucleotide sequence ID" value="NZ_VJXR01000016.1"/>
</dbReference>
<protein>
    <submittedName>
        <fullName evidence="4">DeoR/GlpR transcriptional regulator</fullName>
    </submittedName>
</protein>
<dbReference type="PANTHER" id="PTHR30363">
    <property type="entry name" value="HTH-TYPE TRANSCRIPTIONAL REGULATOR SRLR-RELATED"/>
    <property type="match status" value="1"/>
</dbReference>
<sequence>MSRRQEIAELIEERGFHSVTTLAGRFAVDASTIRRDLDRLAAEGLVLRTHGGAAPALSAASHEAEPVVGRDPQLTEKQAIGAAMAERILEGQTILLDSGTTCLQVARHLDHQRLTVVTNDLHVGLEISTKPQINLVFIGGELLPTSTSMWGPTSIHQLETMRVHVAIFGAGNVMDDGIYASSSYAIELKRKMRSIASEAFFVADSTKFGRDALFKVFGFESFTAGITDSTLDPIRAARFPVPLIRAVTASS</sequence>